<accession>A0AAW9RBH6</accession>
<dbReference type="Proteomes" id="UP001359886">
    <property type="component" value="Unassembled WGS sequence"/>
</dbReference>
<feature type="signal peptide" evidence="1">
    <location>
        <begin position="1"/>
        <end position="29"/>
    </location>
</feature>
<feature type="chain" id="PRO_5043768419" evidence="1">
    <location>
        <begin position="30"/>
        <end position="136"/>
    </location>
</feature>
<reference evidence="2 3" key="1">
    <citation type="submission" date="2024-02" db="EMBL/GenBank/DDBJ databases">
        <title>A novel Wenzhouxiangellaceae bacterium, isolated from coastal sediments.</title>
        <authorList>
            <person name="Du Z.-J."/>
            <person name="Ye Y.-Q."/>
            <person name="Zhang X.-Y."/>
        </authorList>
    </citation>
    <scope>NUCLEOTIDE SEQUENCE [LARGE SCALE GENOMIC DNA]</scope>
    <source>
        <strain evidence="2 3">CH-27</strain>
    </source>
</reference>
<proteinExistence type="predicted"/>
<evidence type="ECO:0000313" key="3">
    <source>
        <dbReference type="Proteomes" id="UP001359886"/>
    </source>
</evidence>
<dbReference type="Gene3D" id="2.60.270.50">
    <property type="match status" value="1"/>
</dbReference>
<sequence>MFRHLISARGRNLIVLLALAATVSFPQMAAAWTATIENKLDVDLTNRDIENRQSMQWKSKPPVTIPAGQSATFSMKQGTSAKVDRLKIKYTVGESNDWVEILIQDTLCTAKTSLDSYVGTVNNKCKGGSVFTYKAK</sequence>
<comment type="caution">
    <text evidence="2">The sequence shown here is derived from an EMBL/GenBank/DDBJ whole genome shotgun (WGS) entry which is preliminary data.</text>
</comment>
<protein>
    <submittedName>
        <fullName evidence="2">Uncharacterized protein</fullName>
    </submittedName>
</protein>
<name>A0AAW9RBH6_9GAMM</name>
<keyword evidence="3" id="KW-1185">Reference proteome</keyword>
<gene>
    <name evidence="2" type="ORF">V3330_04760</name>
</gene>
<organism evidence="2 3">
    <name type="scientific">Elongatibacter sediminis</name>
    <dbReference type="NCBI Taxonomy" id="3119006"/>
    <lineage>
        <taxon>Bacteria</taxon>
        <taxon>Pseudomonadati</taxon>
        <taxon>Pseudomonadota</taxon>
        <taxon>Gammaproteobacteria</taxon>
        <taxon>Chromatiales</taxon>
        <taxon>Wenzhouxiangellaceae</taxon>
        <taxon>Elongatibacter</taxon>
    </lineage>
</organism>
<keyword evidence="1" id="KW-0732">Signal</keyword>
<evidence type="ECO:0000313" key="2">
    <source>
        <dbReference type="EMBL" id="MEJ8566926.1"/>
    </source>
</evidence>
<dbReference type="EMBL" id="JAZHOG010000002">
    <property type="protein sequence ID" value="MEJ8566926.1"/>
    <property type="molecule type" value="Genomic_DNA"/>
</dbReference>
<dbReference type="RefSeq" id="WP_354694244.1">
    <property type="nucleotide sequence ID" value="NZ_JAZHOG010000002.1"/>
</dbReference>
<dbReference type="AlphaFoldDB" id="A0AAW9RBH6"/>
<evidence type="ECO:0000256" key="1">
    <source>
        <dbReference type="SAM" id="SignalP"/>
    </source>
</evidence>